<keyword evidence="13" id="KW-0275">Fatty acid biosynthesis</keyword>
<protein>
    <submittedName>
        <fullName evidence="17 18">Alpha-dioxygenase 2-like</fullName>
    </submittedName>
</protein>
<dbReference type="PANTHER" id="PTHR11903:SF11">
    <property type="entry name" value="ALPHA-DIOXYGENASE 1"/>
    <property type="match status" value="1"/>
</dbReference>
<dbReference type="Gene3D" id="1.10.640.10">
    <property type="entry name" value="Haem peroxidase domain superfamily, animal type"/>
    <property type="match status" value="1"/>
</dbReference>
<evidence type="ECO:0000313" key="16">
    <source>
        <dbReference type="Proteomes" id="UP000515163"/>
    </source>
</evidence>
<evidence type="ECO:0000256" key="12">
    <source>
        <dbReference type="ARBA" id="ARBA00023098"/>
    </source>
</evidence>
<evidence type="ECO:0000256" key="8">
    <source>
        <dbReference type="ARBA" id="ARBA00022832"/>
    </source>
</evidence>
<evidence type="ECO:0000256" key="10">
    <source>
        <dbReference type="ARBA" id="ARBA00023002"/>
    </source>
</evidence>
<evidence type="ECO:0000256" key="3">
    <source>
        <dbReference type="ARBA" id="ARBA00022559"/>
    </source>
</evidence>
<dbReference type="Proteomes" id="UP000515163">
    <property type="component" value="Unplaced"/>
</dbReference>
<evidence type="ECO:0000256" key="2">
    <source>
        <dbReference type="ARBA" id="ARBA00022516"/>
    </source>
</evidence>
<dbReference type="AlphaFoldDB" id="A0A6P8I6A4"/>
<keyword evidence="10" id="KW-0560">Oxidoreductase</keyword>
<dbReference type="GO" id="GO:0004666">
    <property type="term" value="F:prostaglandin-endoperoxide synthase activity"/>
    <property type="evidence" value="ECO:0007669"/>
    <property type="project" value="TreeGrafter"/>
</dbReference>
<keyword evidence="11 15" id="KW-0408">Iron</keyword>
<dbReference type="OrthoDB" id="823504at2759"/>
<keyword evidence="5 15" id="KW-0479">Metal-binding</keyword>
<feature type="active site" description="For cyclooxygenase activity" evidence="14">
    <location>
        <position position="475"/>
    </location>
</feature>
<feature type="active site" description="Proton acceptor" evidence="14">
    <location>
        <position position="258"/>
    </location>
</feature>
<dbReference type="GO" id="GO:0019371">
    <property type="term" value="P:cyclooxygenase pathway"/>
    <property type="evidence" value="ECO:0007669"/>
    <property type="project" value="TreeGrafter"/>
</dbReference>
<dbReference type="PROSITE" id="PS50292">
    <property type="entry name" value="PEROXIDASE_3"/>
    <property type="match status" value="1"/>
</dbReference>
<evidence type="ECO:0000256" key="13">
    <source>
        <dbReference type="ARBA" id="ARBA00023160"/>
    </source>
</evidence>
<keyword evidence="3" id="KW-0575">Peroxidase</keyword>
<keyword evidence="9" id="KW-0223">Dioxygenase</keyword>
<keyword evidence="6" id="KW-0925">Oxylipin biosynthesis</keyword>
<dbReference type="InterPro" id="IPR010255">
    <property type="entry name" value="Haem_peroxidase_sf"/>
</dbReference>
<dbReference type="GO" id="GO:0020037">
    <property type="term" value="F:heme binding"/>
    <property type="evidence" value="ECO:0007669"/>
    <property type="project" value="InterPro"/>
</dbReference>
<reference evidence="17 18" key="1">
    <citation type="submission" date="2025-04" db="UniProtKB">
        <authorList>
            <consortium name="RefSeq"/>
        </authorList>
    </citation>
    <scope>IDENTIFICATION</scope>
    <source>
        <tissue evidence="17 18">Tentacle</tissue>
    </source>
</reference>
<sequence length="653" mass="76466">MVPTDTIIKLMLLIREILSKVYYWWKMPAVLVLLYQFNERDHLFKNNLYDAYPGGNNPVKEQCNDPVVGYYHIGCYYRTQQYPCRTKQLPYYESCTRYCASHGYPYAGFSKPYRMCRCLKTETVSKATKRSDKHCNVLSGNRYGTPHYYGCYYYLSMDVYRTMKCTERMRRVRTIDGTCNDLNKTAMGSRLYRFGRNVPLNYTFEDNYMLEPNPRTISQRALLRKEFIPVKQLNMLAAGWIQFMLHDWFDHGEQDTKHRIHVPLERNDPNYSHDKPSMSIARTKLNNCSEDKSKPTTYQNDVTHWWDMSQIYGSDLETNRKVRTLHDGKLELDDKGLLPLNEKTGIDITGFNNNWWVGIALLHNIFTREHNAICDMLRENNPHWTDQQLYDTARLINAAVAIKIHTIEWTPAILNYTALRAGVRVNWGLDPGKEIWEWLKKHNISSNIGIKPLVGQPRNLQGVPFSLTEEFVSVYRMHPLLPDYLNMRSMETRERTGKSYTLPNYSFSKAREIFQSHSFDDILYTFGVEHPGALTLFNYPKFLTDLKLPSHQMNGEIVDLATIDILRDRERGVPRYNEFRRLMNLRPVDSFDKLTTNKEHADVLKSLYCNDISKLDLLIGSLAEEPRPPGFGFGETSFNLFLFMASRRLEADR</sequence>
<evidence type="ECO:0000256" key="9">
    <source>
        <dbReference type="ARBA" id="ARBA00022964"/>
    </source>
</evidence>
<evidence type="ECO:0000256" key="15">
    <source>
        <dbReference type="PIRSR" id="PIRSR619791-2"/>
    </source>
</evidence>
<evidence type="ECO:0000313" key="18">
    <source>
        <dbReference type="RefSeq" id="XP_031564132.1"/>
    </source>
</evidence>
<dbReference type="GO" id="GO:0016702">
    <property type="term" value="F:oxidoreductase activity, acting on single donors with incorporation of molecular oxygen, incorporation of two atoms of oxygen"/>
    <property type="evidence" value="ECO:0007669"/>
    <property type="project" value="TreeGrafter"/>
</dbReference>
<dbReference type="InterPro" id="IPR050783">
    <property type="entry name" value="Oxylipin_biosynth_metab"/>
</dbReference>
<keyword evidence="16" id="KW-1185">Reference proteome</keyword>
<dbReference type="RefSeq" id="XP_031564124.1">
    <property type="nucleotide sequence ID" value="XM_031708264.1"/>
</dbReference>
<dbReference type="GO" id="GO:0043005">
    <property type="term" value="C:neuron projection"/>
    <property type="evidence" value="ECO:0007669"/>
    <property type="project" value="TreeGrafter"/>
</dbReference>
<dbReference type="PRINTS" id="PR00457">
    <property type="entry name" value="ANPEROXIDASE"/>
</dbReference>
<evidence type="ECO:0000256" key="5">
    <source>
        <dbReference type="ARBA" id="ARBA00022723"/>
    </source>
</evidence>
<feature type="unsure residue" description="E or Q" evidence="17">
    <location>
        <position position="39"/>
    </location>
</feature>
<organism evidence="16 17">
    <name type="scientific">Actinia tenebrosa</name>
    <name type="common">Australian red waratah sea anemone</name>
    <dbReference type="NCBI Taxonomy" id="6105"/>
    <lineage>
        <taxon>Eukaryota</taxon>
        <taxon>Metazoa</taxon>
        <taxon>Cnidaria</taxon>
        <taxon>Anthozoa</taxon>
        <taxon>Hexacorallia</taxon>
        <taxon>Actiniaria</taxon>
        <taxon>Actiniidae</taxon>
        <taxon>Actinia</taxon>
    </lineage>
</organism>
<dbReference type="RefSeq" id="XP_031564132.1">
    <property type="nucleotide sequence ID" value="XM_031708272.1"/>
</dbReference>
<proteinExistence type="predicted"/>
<dbReference type="GO" id="GO:0046872">
    <property type="term" value="F:metal ion binding"/>
    <property type="evidence" value="ECO:0007669"/>
    <property type="project" value="UniProtKB-KW"/>
</dbReference>
<evidence type="ECO:0000256" key="6">
    <source>
        <dbReference type="ARBA" id="ARBA00022767"/>
    </source>
</evidence>
<dbReference type="InterPro" id="IPR034815">
    <property type="entry name" value="A_dioxygenase"/>
</dbReference>
<keyword evidence="7" id="KW-0611">Plant defense</keyword>
<dbReference type="Pfam" id="PF03098">
    <property type="entry name" value="An_peroxidase"/>
    <property type="match status" value="1"/>
</dbReference>
<comment type="cofactor">
    <cofactor evidence="1">
        <name>Ca(2+)</name>
        <dbReference type="ChEBI" id="CHEBI:29108"/>
    </cofactor>
</comment>
<feature type="binding site" description="axial binding residue" evidence="15">
    <location>
        <position position="478"/>
    </location>
    <ligand>
        <name>heme b</name>
        <dbReference type="ChEBI" id="CHEBI:60344"/>
    </ligand>
    <ligandPart>
        <name>Fe</name>
        <dbReference type="ChEBI" id="CHEBI:18248"/>
    </ligandPart>
</feature>
<evidence type="ECO:0000256" key="7">
    <source>
        <dbReference type="ARBA" id="ARBA00022821"/>
    </source>
</evidence>
<dbReference type="KEGG" id="aten:116299590"/>
<dbReference type="InterPro" id="IPR019791">
    <property type="entry name" value="Haem_peroxidase_animal"/>
</dbReference>
<dbReference type="GO" id="GO:0031408">
    <property type="term" value="P:oxylipin biosynthetic process"/>
    <property type="evidence" value="ECO:0007669"/>
    <property type="project" value="UniProtKB-KW"/>
</dbReference>
<evidence type="ECO:0000256" key="4">
    <source>
        <dbReference type="ARBA" id="ARBA00022617"/>
    </source>
</evidence>
<keyword evidence="8" id="KW-0276">Fatty acid metabolism</keyword>
<evidence type="ECO:0000256" key="1">
    <source>
        <dbReference type="ARBA" id="ARBA00001913"/>
    </source>
</evidence>
<dbReference type="InterPro" id="IPR037120">
    <property type="entry name" value="Haem_peroxidase_sf_animal"/>
</dbReference>
<keyword evidence="2" id="KW-0444">Lipid biosynthesis</keyword>
<accession>A0A6P8I6A4</accession>
<name>A0A6P8I6A4_ACTTE</name>
<dbReference type="PANTHER" id="PTHR11903">
    <property type="entry name" value="PROSTAGLANDIN G/H SYNTHASE"/>
    <property type="match status" value="1"/>
</dbReference>
<dbReference type="GO" id="GO:0006979">
    <property type="term" value="P:response to oxidative stress"/>
    <property type="evidence" value="ECO:0007669"/>
    <property type="project" value="InterPro"/>
</dbReference>
<keyword evidence="12" id="KW-0443">Lipid metabolism</keyword>
<evidence type="ECO:0000313" key="17">
    <source>
        <dbReference type="RefSeq" id="XP_031564124.1"/>
    </source>
</evidence>
<dbReference type="GO" id="GO:0005737">
    <property type="term" value="C:cytoplasm"/>
    <property type="evidence" value="ECO:0007669"/>
    <property type="project" value="TreeGrafter"/>
</dbReference>
<gene>
    <name evidence="17 18" type="primary">LOC116299590</name>
</gene>
<dbReference type="GO" id="GO:0004601">
    <property type="term" value="F:peroxidase activity"/>
    <property type="evidence" value="ECO:0007669"/>
    <property type="project" value="UniProtKB-KW"/>
</dbReference>
<dbReference type="CDD" id="cd09818">
    <property type="entry name" value="PIOX_like"/>
    <property type="match status" value="1"/>
</dbReference>
<evidence type="ECO:0000256" key="14">
    <source>
        <dbReference type="PIRSR" id="PIRSR619791-1"/>
    </source>
</evidence>
<dbReference type="SUPFAM" id="SSF48113">
    <property type="entry name" value="Heme-dependent peroxidases"/>
    <property type="match status" value="1"/>
</dbReference>
<keyword evidence="4 15" id="KW-0349">Heme</keyword>
<dbReference type="GO" id="GO:0006952">
    <property type="term" value="P:defense response"/>
    <property type="evidence" value="ECO:0007669"/>
    <property type="project" value="UniProtKB-KW"/>
</dbReference>
<evidence type="ECO:0000256" key="11">
    <source>
        <dbReference type="ARBA" id="ARBA00023004"/>
    </source>
</evidence>